<gene>
    <name evidence="3" type="ORF">EV702DRAFT_781439</name>
</gene>
<evidence type="ECO:0000313" key="4">
    <source>
        <dbReference type="Proteomes" id="UP000714275"/>
    </source>
</evidence>
<feature type="compositionally biased region" description="Low complexity" evidence="1">
    <location>
        <begin position="150"/>
        <end position="166"/>
    </location>
</feature>
<keyword evidence="2" id="KW-1133">Transmembrane helix</keyword>
<keyword evidence="2" id="KW-0472">Membrane</keyword>
<feature type="transmembrane region" description="Helical" evidence="2">
    <location>
        <begin position="40"/>
        <end position="59"/>
    </location>
</feature>
<evidence type="ECO:0000256" key="1">
    <source>
        <dbReference type="SAM" id="MobiDB-lite"/>
    </source>
</evidence>
<dbReference type="OrthoDB" id="3363417at2759"/>
<name>A0A9P6ZJ00_9AGAM</name>
<dbReference type="EMBL" id="JABBWD010000090">
    <property type="protein sequence ID" value="KAG1767049.1"/>
    <property type="molecule type" value="Genomic_DNA"/>
</dbReference>
<dbReference type="Proteomes" id="UP000714275">
    <property type="component" value="Unassembled WGS sequence"/>
</dbReference>
<dbReference type="AlphaFoldDB" id="A0A9P6ZJ00"/>
<keyword evidence="2" id="KW-0812">Transmembrane</keyword>
<proteinExistence type="predicted"/>
<organism evidence="3 4">
    <name type="scientific">Suillus placidus</name>
    <dbReference type="NCBI Taxonomy" id="48579"/>
    <lineage>
        <taxon>Eukaryota</taxon>
        <taxon>Fungi</taxon>
        <taxon>Dikarya</taxon>
        <taxon>Basidiomycota</taxon>
        <taxon>Agaricomycotina</taxon>
        <taxon>Agaricomycetes</taxon>
        <taxon>Agaricomycetidae</taxon>
        <taxon>Boletales</taxon>
        <taxon>Suillineae</taxon>
        <taxon>Suillaceae</taxon>
        <taxon>Suillus</taxon>
    </lineage>
</organism>
<keyword evidence="4" id="KW-1185">Reference proteome</keyword>
<feature type="region of interest" description="Disordered" evidence="1">
    <location>
        <begin position="150"/>
        <end position="184"/>
    </location>
</feature>
<evidence type="ECO:0000256" key="2">
    <source>
        <dbReference type="SAM" id="Phobius"/>
    </source>
</evidence>
<accession>A0A9P6ZJ00</accession>
<sequence>MSFQYSSHLSLSSAPRLVWHAYIEHLWNPHPGSWVSQVAYSFRILAFLLILPVVILTLLDITSYVIARTLGIVDDVKASTSDQPVVTAEGTPSILVEDTSSEESFPAEQDSCISSVHRQHNTDMRSAGVQEEMKLQAYFAGEEDLQLSSVDVLSPSPSQPSSPVLPHENLSGEDGAMRMEDPRDAQDEAMILRRRGAQTKNDD</sequence>
<protein>
    <submittedName>
        <fullName evidence="3">Uncharacterized protein</fullName>
    </submittedName>
</protein>
<evidence type="ECO:0000313" key="3">
    <source>
        <dbReference type="EMBL" id="KAG1767049.1"/>
    </source>
</evidence>
<comment type="caution">
    <text evidence="3">The sequence shown here is derived from an EMBL/GenBank/DDBJ whole genome shotgun (WGS) entry which is preliminary data.</text>
</comment>
<reference evidence="3" key="1">
    <citation type="journal article" date="2020" name="New Phytol.">
        <title>Comparative genomics reveals dynamic genome evolution in host specialist ectomycorrhizal fungi.</title>
        <authorList>
            <person name="Lofgren L.A."/>
            <person name="Nguyen N.H."/>
            <person name="Vilgalys R."/>
            <person name="Ruytinx J."/>
            <person name="Liao H.L."/>
            <person name="Branco S."/>
            <person name="Kuo A."/>
            <person name="LaButti K."/>
            <person name="Lipzen A."/>
            <person name="Andreopoulos W."/>
            <person name="Pangilinan J."/>
            <person name="Riley R."/>
            <person name="Hundley H."/>
            <person name="Na H."/>
            <person name="Barry K."/>
            <person name="Grigoriev I.V."/>
            <person name="Stajich J.E."/>
            <person name="Kennedy P.G."/>
        </authorList>
    </citation>
    <scope>NUCLEOTIDE SEQUENCE</scope>
    <source>
        <strain evidence="3">DOB743</strain>
    </source>
</reference>
<feature type="compositionally biased region" description="Basic and acidic residues" evidence="1">
    <location>
        <begin position="175"/>
        <end position="184"/>
    </location>
</feature>